<evidence type="ECO:0000313" key="2">
    <source>
        <dbReference type="EMBL" id="TGZ79928.1"/>
    </source>
</evidence>
<evidence type="ECO:0000313" key="3">
    <source>
        <dbReference type="Proteomes" id="UP000298138"/>
    </source>
</evidence>
<evidence type="ECO:0000256" key="1">
    <source>
        <dbReference type="SAM" id="MobiDB-lite"/>
    </source>
</evidence>
<keyword evidence="3" id="KW-1185">Reference proteome</keyword>
<dbReference type="InParanoid" id="A0A4S2MTT2"/>
<organism evidence="2 3">
    <name type="scientific">Ascodesmis nigricans</name>
    <dbReference type="NCBI Taxonomy" id="341454"/>
    <lineage>
        <taxon>Eukaryota</taxon>
        <taxon>Fungi</taxon>
        <taxon>Dikarya</taxon>
        <taxon>Ascomycota</taxon>
        <taxon>Pezizomycotina</taxon>
        <taxon>Pezizomycetes</taxon>
        <taxon>Pezizales</taxon>
        <taxon>Ascodesmidaceae</taxon>
        <taxon>Ascodesmis</taxon>
    </lineage>
</organism>
<accession>A0A4S2MTT2</accession>
<name>A0A4S2MTT2_9PEZI</name>
<sequence length="95" mass="10501">MPKSQDPPNPANPSQNEKNNEEPENMARTQVFFFLFQRSSPSPNNFEKSVSQSSTGMYPSVSIIIIDPAGQSPTTRPGHKASQRLVLWSVSVLVI</sequence>
<protein>
    <submittedName>
        <fullName evidence="2">Uncharacterized protein</fullName>
    </submittedName>
</protein>
<gene>
    <name evidence="2" type="ORF">EX30DRAFT_71929</name>
</gene>
<feature type="compositionally biased region" description="Pro residues" evidence="1">
    <location>
        <begin position="1"/>
        <end position="11"/>
    </location>
</feature>
<dbReference type="AlphaFoldDB" id="A0A4S2MTT2"/>
<reference evidence="2 3" key="1">
    <citation type="submission" date="2019-04" db="EMBL/GenBank/DDBJ databases">
        <title>Comparative genomics and transcriptomics to analyze fruiting body development in filamentous ascomycetes.</title>
        <authorList>
            <consortium name="DOE Joint Genome Institute"/>
            <person name="Lutkenhaus R."/>
            <person name="Traeger S."/>
            <person name="Breuer J."/>
            <person name="Kuo A."/>
            <person name="Lipzen A."/>
            <person name="Pangilinan J."/>
            <person name="Dilworth D."/>
            <person name="Sandor L."/>
            <person name="Poggeler S."/>
            <person name="Barry K."/>
            <person name="Grigoriev I.V."/>
            <person name="Nowrousian M."/>
        </authorList>
    </citation>
    <scope>NUCLEOTIDE SEQUENCE [LARGE SCALE GENOMIC DNA]</scope>
    <source>
        <strain evidence="2 3">CBS 389.68</strain>
    </source>
</reference>
<dbReference type="Proteomes" id="UP000298138">
    <property type="component" value="Unassembled WGS sequence"/>
</dbReference>
<feature type="region of interest" description="Disordered" evidence="1">
    <location>
        <begin position="1"/>
        <end position="27"/>
    </location>
</feature>
<dbReference type="EMBL" id="ML220128">
    <property type="protein sequence ID" value="TGZ79928.1"/>
    <property type="molecule type" value="Genomic_DNA"/>
</dbReference>
<proteinExistence type="predicted"/>